<dbReference type="AlphaFoldDB" id="A0A5N4E751"/>
<evidence type="ECO:0000256" key="4">
    <source>
        <dbReference type="ARBA" id="ARBA00009897"/>
    </source>
</evidence>
<keyword evidence="9" id="KW-0547">Nucleotide-binding</keyword>
<sequence>MGEEGSVFTAPSVSSSLLSTPPSRHLLAVWNTSNHGHLSKLLLEQGIKQVYMSLPLEELLESNFDGSGTFQSEGSNSDMYLVPAAMFWDPFHKDPNKLVFCEVFRYNRKPSETNVRHTYKQIMAMHQDGGMHAEVMPAPGEFQIGPCDRIDVGEHLWVARFFLHHVCEDFGVIATWGPKPIPGNWIAYDPKGGLDNAQCLSGFHKTSNIYDFSAGVANRGTSIRILWTVGQEKGHLEDHRPSANRDPSVVTEALIRTCLLNETGDEPFLYKN</sequence>
<reference evidence="17 18" key="1">
    <citation type="journal article" date="2019" name="Mol. Ecol. Resour.">
        <title>Improving Illumina assemblies with Hi-C and long reads: an example with the North African dromedary.</title>
        <authorList>
            <person name="Elbers J.P."/>
            <person name="Rogers M.F."/>
            <person name="Perelman P.L."/>
            <person name="Proskuryakova A.A."/>
            <person name="Serdyukova N.A."/>
            <person name="Johnson W.E."/>
            <person name="Horin P."/>
            <person name="Corander J."/>
            <person name="Murphy D."/>
            <person name="Burger P.A."/>
        </authorList>
    </citation>
    <scope>NUCLEOTIDE SEQUENCE [LARGE SCALE GENOMIC DNA]</scope>
    <source>
        <strain evidence="17">Drom800</strain>
        <tissue evidence="17">Blood</tissue>
    </source>
</reference>
<evidence type="ECO:0000256" key="10">
    <source>
        <dbReference type="ARBA" id="ARBA00022840"/>
    </source>
</evidence>
<comment type="similarity">
    <text evidence="4 14">Belongs to the glutamine synthetase family.</text>
</comment>
<keyword evidence="7" id="KW-0963">Cytoplasm</keyword>
<evidence type="ECO:0000256" key="2">
    <source>
        <dbReference type="ARBA" id="ARBA00004173"/>
    </source>
</evidence>
<dbReference type="PANTHER" id="PTHR20852">
    <property type="entry name" value="GLUTAMINE SYNTHETASE"/>
    <property type="match status" value="1"/>
</dbReference>
<keyword evidence="12" id="KW-0464">Manganese</keyword>
<keyword evidence="10" id="KW-0067">ATP-binding</keyword>
<dbReference type="InterPro" id="IPR050292">
    <property type="entry name" value="Glutamine_Synthetase"/>
</dbReference>
<comment type="caution">
    <text evidence="17">The sequence shown here is derived from an EMBL/GenBank/DDBJ whole genome shotgun (WGS) entry which is preliminary data.</text>
</comment>
<dbReference type="InterPro" id="IPR008146">
    <property type="entry name" value="Gln_synth_cat_dom"/>
</dbReference>
<feature type="domain" description="GS beta-grasp" evidence="16">
    <location>
        <begin position="34"/>
        <end position="108"/>
    </location>
</feature>
<evidence type="ECO:0000256" key="5">
    <source>
        <dbReference type="ARBA" id="ARBA00012937"/>
    </source>
</evidence>
<dbReference type="GO" id="GO:0006542">
    <property type="term" value="P:glutamine biosynthetic process"/>
    <property type="evidence" value="ECO:0007669"/>
    <property type="project" value="InterPro"/>
</dbReference>
<evidence type="ECO:0000256" key="1">
    <source>
        <dbReference type="ARBA" id="ARBA00001936"/>
    </source>
</evidence>
<dbReference type="InterPro" id="IPR008147">
    <property type="entry name" value="Gln_synt_N"/>
</dbReference>
<comment type="subcellular location">
    <subcellularLocation>
        <location evidence="3">Cytoplasm</location>
    </subcellularLocation>
    <subcellularLocation>
        <location evidence="2">Mitochondrion</location>
    </subcellularLocation>
</comment>
<dbReference type="Gene3D" id="3.10.20.70">
    <property type="entry name" value="Glutamine synthetase, N-terminal domain"/>
    <property type="match status" value="1"/>
</dbReference>
<evidence type="ECO:0000256" key="7">
    <source>
        <dbReference type="ARBA" id="ARBA00022490"/>
    </source>
</evidence>
<dbReference type="SUPFAM" id="SSF54368">
    <property type="entry name" value="Glutamine synthetase, N-terminal domain"/>
    <property type="match status" value="1"/>
</dbReference>
<evidence type="ECO:0000256" key="15">
    <source>
        <dbReference type="SAM" id="MobiDB-lite"/>
    </source>
</evidence>
<keyword evidence="11" id="KW-0496">Mitochondrion</keyword>
<dbReference type="InterPro" id="IPR014746">
    <property type="entry name" value="Gln_synth/guanido_kin_cat_dom"/>
</dbReference>
<comment type="cofactor">
    <cofactor evidence="1">
        <name>Mn(2+)</name>
        <dbReference type="ChEBI" id="CHEBI:29035"/>
    </cofactor>
</comment>
<protein>
    <recommendedName>
        <fullName evidence="6">Glutamine synthetase</fullName>
        <ecNumber evidence="5">6.3.1.2</ecNumber>
    </recommendedName>
    <alternativeName>
        <fullName evidence="13">Glutamate--ammonia ligase</fullName>
    </alternativeName>
</protein>
<evidence type="ECO:0000256" key="6">
    <source>
        <dbReference type="ARBA" id="ARBA00021364"/>
    </source>
</evidence>
<dbReference type="PROSITE" id="PS51986">
    <property type="entry name" value="GS_BETA_GRASP"/>
    <property type="match status" value="1"/>
</dbReference>
<dbReference type="GO" id="GO:0004356">
    <property type="term" value="F:glutamine synthetase activity"/>
    <property type="evidence" value="ECO:0007669"/>
    <property type="project" value="UniProtKB-EC"/>
</dbReference>
<dbReference type="Proteomes" id="UP000299084">
    <property type="component" value="Unassembled WGS sequence"/>
</dbReference>
<dbReference type="SMART" id="SM01230">
    <property type="entry name" value="Gln-synt_C"/>
    <property type="match status" value="1"/>
</dbReference>
<organism evidence="17 18">
    <name type="scientific">Camelus dromedarius</name>
    <name type="common">Dromedary</name>
    <name type="synonym">Arabian camel</name>
    <dbReference type="NCBI Taxonomy" id="9838"/>
    <lineage>
        <taxon>Eukaryota</taxon>
        <taxon>Metazoa</taxon>
        <taxon>Chordata</taxon>
        <taxon>Craniata</taxon>
        <taxon>Vertebrata</taxon>
        <taxon>Euteleostomi</taxon>
        <taxon>Mammalia</taxon>
        <taxon>Eutheria</taxon>
        <taxon>Laurasiatheria</taxon>
        <taxon>Artiodactyla</taxon>
        <taxon>Tylopoda</taxon>
        <taxon>Camelidae</taxon>
        <taxon>Camelus</taxon>
    </lineage>
</organism>
<proteinExistence type="inferred from homology"/>
<gene>
    <name evidence="17" type="ORF">Cadr_000006672</name>
</gene>
<evidence type="ECO:0000313" key="18">
    <source>
        <dbReference type="Proteomes" id="UP000299084"/>
    </source>
</evidence>
<dbReference type="EMBL" id="JWIN03000005">
    <property type="protein sequence ID" value="KAB1279301.1"/>
    <property type="molecule type" value="Genomic_DNA"/>
</dbReference>
<name>A0A5N4E751_CAMDR</name>
<evidence type="ECO:0000256" key="11">
    <source>
        <dbReference type="ARBA" id="ARBA00023128"/>
    </source>
</evidence>
<evidence type="ECO:0000256" key="3">
    <source>
        <dbReference type="ARBA" id="ARBA00004496"/>
    </source>
</evidence>
<evidence type="ECO:0000256" key="13">
    <source>
        <dbReference type="ARBA" id="ARBA00030668"/>
    </source>
</evidence>
<feature type="compositionally biased region" description="Low complexity" evidence="15">
    <location>
        <begin position="11"/>
        <end position="20"/>
    </location>
</feature>
<feature type="region of interest" description="Disordered" evidence="15">
    <location>
        <begin position="1"/>
        <end position="20"/>
    </location>
</feature>
<dbReference type="EC" id="6.3.1.2" evidence="5"/>
<dbReference type="InterPro" id="IPR036651">
    <property type="entry name" value="Gln_synt_N_sf"/>
</dbReference>
<dbReference type="GO" id="GO:0005524">
    <property type="term" value="F:ATP binding"/>
    <property type="evidence" value="ECO:0007669"/>
    <property type="project" value="UniProtKB-KW"/>
</dbReference>
<dbReference type="PANTHER" id="PTHR20852:SF45">
    <property type="entry name" value="GLUTAMINE SYNTHETASE"/>
    <property type="match status" value="1"/>
</dbReference>
<dbReference type="Gene3D" id="3.30.590.10">
    <property type="entry name" value="Glutamine synthetase/guanido kinase, catalytic domain"/>
    <property type="match status" value="1"/>
</dbReference>
<evidence type="ECO:0000313" key="17">
    <source>
        <dbReference type="EMBL" id="KAB1279301.1"/>
    </source>
</evidence>
<keyword evidence="18" id="KW-1185">Reference proteome</keyword>
<dbReference type="GO" id="GO:0005739">
    <property type="term" value="C:mitochondrion"/>
    <property type="evidence" value="ECO:0007669"/>
    <property type="project" value="UniProtKB-SubCell"/>
</dbReference>
<evidence type="ECO:0000256" key="14">
    <source>
        <dbReference type="PROSITE-ProRule" id="PRU01330"/>
    </source>
</evidence>
<evidence type="ECO:0000256" key="12">
    <source>
        <dbReference type="ARBA" id="ARBA00023211"/>
    </source>
</evidence>
<evidence type="ECO:0000256" key="8">
    <source>
        <dbReference type="ARBA" id="ARBA00022598"/>
    </source>
</evidence>
<dbReference type="SUPFAM" id="SSF55931">
    <property type="entry name" value="Glutamine synthetase/guanido kinase"/>
    <property type="match status" value="1"/>
</dbReference>
<evidence type="ECO:0000256" key="9">
    <source>
        <dbReference type="ARBA" id="ARBA00022741"/>
    </source>
</evidence>
<dbReference type="FunFam" id="3.30.590.10:FF:000011">
    <property type="entry name" value="Glutamine synthetase"/>
    <property type="match status" value="1"/>
</dbReference>
<keyword evidence="8" id="KW-0436">Ligase</keyword>
<accession>A0A5N4E751</accession>
<evidence type="ECO:0000259" key="16">
    <source>
        <dbReference type="PROSITE" id="PS51986"/>
    </source>
</evidence>